<accession>A0ABX7FI24</accession>
<organism evidence="1 2">
    <name type="scientific">Brevibacillus choshinensis</name>
    <dbReference type="NCBI Taxonomy" id="54911"/>
    <lineage>
        <taxon>Bacteria</taxon>
        <taxon>Bacillati</taxon>
        <taxon>Bacillota</taxon>
        <taxon>Bacilli</taxon>
        <taxon>Bacillales</taxon>
        <taxon>Paenibacillaceae</taxon>
        <taxon>Brevibacillus</taxon>
    </lineage>
</organism>
<dbReference type="EMBL" id="CP069127">
    <property type="protein sequence ID" value="QRG65866.1"/>
    <property type="molecule type" value="Genomic_DNA"/>
</dbReference>
<evidence type="ECO:0000313" key="2">
    <source>
        <dbReference type="Proteomes" id="UP000596248"/>
    </source>
</evidence>
<evidence type="ECO:0000313" key="1">
    <source>
        <dbReference type="EMBL" id="QRG65866.1"/>
    </source>
</evidence>
<sequence>MKVASRAVAYVCLFSLFFLVTGFSSPEKETRKATWLWHTNLIASEQEEILTFSREQGVNLLYLRIDMTQKPAYYQSFIREARRNGVQVHALAGSPTWGLKDNQNRVLAMVDWVHTYNQRVSADEKFSGVHLDIEPYLLPEWKADPESVIRQWGENAEAYLDLVHQDPALEVGCDIPFWLDKYAMPKLPNTAFSQWLISQHDHVAIMSYRDQAEGPNSISSLVPQELGWADELGKKILLGVETKQSGEGNYVSFYEEGTQYMNQEIDKLSELMANHSSYGGIAVHSYEYWKVLRD</sequence>
<dbReference type="RefSeq" id="WP_203352936.1">
    <property type="nucleotide sequence ID" value="NZ_CP069127.1"/>
</dbReference>
<proteinExistence type="predicted"/>
<keyword evidence="2" id="KW-1185">Reference proteome</keyword>
<evidence type="ECO:0008006" key="3">
    <source>
        <dbReference type="Google" id="ProtNLM"/>
    </source>
</evidence>
<protein>
    <recommendedName>
        <fullName evidence="3">Amidase</fullName>
    </recommendedName>
</protein>
<dbReference type="Proteomes" id="UP000596248">
    <property type="component" value="Chromosome"/>
</dbReference>
<reference evidence="1 2" key="1">
    <citation type="submission" date="2021-01" db="EMBL/GenBank/DDBJ databases">
        <title>Identification of strong promoters based on the transcriptome of Brevibacillus choshinensis.</title>
        <authorList>
            <person name="Yao D."/>
            <person name="Zhang K."/>
            <person name="Wu J."/>
        </authorList>
    </citation>
    <scope>NUCLEOTIDE SEQUENCE [LARGE SCALE GENOMIC DNA]</scope>
    <source>
        <strain evidence="1 2">HPD31-SP3</strain>
    </source>
</reference>
<name>A0ABX7FI24_BRECH</name>
<gene>
    <name evidence="1" type="ORF">JNE38_20075</name>
</gene>